<keyword evidence="1" id="KW-0812">Transmembrane</keyword>
<feature type="domain" description="Ig-like" evidence="2">
    <location>
        <begin position="69"/>
        <end position="156"/>
    </location>
</feature>
<keyword evidence="1" id="KW-0472">Membrane</keyword>
<dbReference type="GeneID" id="107112067"/>
<keyword evidence="1" id="KW-1133">Transmembrane helix</keyword>
<dbReference type="SUPFAM" id="SSF48726">
    <property type="entry name" value="Immunoglobulin"/>
    <property type="match status" value="1"/>
</dbReference>
<evidence type="ECO:0000259" key="2">
    <source>
        <dbReference type="PROSITE" id="PS50835"/>
    </source>
</evidence>
<name>A0ABM1K4I4_GEKJA</name>
<evidence type="ECO:0000313" key="4">
    <source>
        <dbReference type="RefSeq" id="XP_015268621.1"/>
    </source>
</evidence>
<dbReference type="Pfam" id="PF07654">
    <property type="entry name" value="C1-set"/>
    <property type="match status" value="1"/>
</dbReference>
<accession>A0ABM1K4I4</accession>
<sequence>MCFIYYNHVYQEFLPCGLGESRDWNQVAATLADDFSQQFPTWGRALWDLCQEQMPQPLWATTGGRRTPPNVRIFPITPQNTPAPVMLTCEVWGFYPADVAVTWLRNGMFVKNSSGVAVVSNGDWTYQTRLSLPVYPQSGETYTCQVDHASLLQPLAQDWEPGLTPELKVKVGASGAVLGVGLIFLITGLVCWKKRVPEGYVPIDGDNYPPVDS</sequence>
<dbReference type="SMART" id="SM00407">
    <property type="entry name" value="IGc1"/>
    <property type="match status" value="1"/>
</dbReference>
<protein>
    <submittedName>
        <fullName evidence="4">Class II histocompatibility antigen, M beta 1 chain</fullName>
    </submittedName>
</protein>
<dbReference type="PANTHER" id="PTHR19944:SF65">
    <property type="entry name" value="HLA CLASS II HISTOCOMPATIBILITY ANTIGEN, DM BETA CHAIN"/>
    <property type="match status" value="1"/>
</dbReference>
<dbReference type="InterPro" id="IPR050160">
    <property type="entry name" value="MHC/Immunoglobulin"/>
</dbReference>
<gene>
    <name evidence="4" type="primary">LOC107112067</name>
</gene>
<proteinExistence type="predicted"/>
<evidence type="ECO:0000313" key="3">
    <source>
        <dbReference type="Proteomes" id="UP000694871"/>
    </source>
</evidence>
<evidence type="ECO:0000256" key="1">
    <source>
        <dbReference type="SAM" id="Phobius"/>
    </source>
</evidence>
<dbReference type="PROSITE" id="PS00290">
    <property type="entry name" value="IG_MHC"/>
    <property type="match status" value="1"/>
</dbReference>
<reference evidence="4" key="1">
    <citation type="submission" date="2025-08" db="UniProtKB">
        <authorList>
            <consortium name="RefSeq"/>
        </authorList>
    </citation>
    <scope>IDENTIFICATION</scope>
</reference>
<dbReference type="RefSeq" id="XP_015268621.1">
    <property type="nucleotide sequence ID" value="XM_015413135.1"/>
</dbReference>
<dbReference type="PANTHER" id="PTHR19944">
    <property type="entry name" value="MHC CLASS II-RELATED"/>
    <property type="match status" value="1"/>
</dbReference>
<dbReference type="InterPro" id="IPR013783">
    <property type="entry name" value="Ig-like_fold"/>
</dbReference>
<feature type="transmembrane region" description="Helical" evidence="1">
    <location>
        <begin position="171"/>
        <end position="192"/>
    </location>
</feature>
<dbReference type="InterPro" id="IPR036179">
    <property type="entry name" value="Ig-like_dom_sf"/>
</dbReference>
<dbReference type="PROSITE" id="PS50835">
    <property type="entry name" value="IG_LIKE"/>
    <property type="match status" value="1"/>
</dbReference>
<dbReference type="InterPro" id="IPR007110">
    <property type="entry name" value="Ig-like_dom"/>
</dbReference>
<dbReference type="InterPro" id="IPR003006">
    <property type="entry name" value="Ig/MHC_CS"/>
</dbReference>
<organism evidence="3 4">
    <name type="scientific">Gekko japonicus</name>
    <name type="common">Schlegel's Japanese gecko</name>
    <dbReference type="NCBI Taxonomy" id="146911"/>
    <lineage>
        <taxon>Eukaryota</taxon>
        <taxon>Metazoa</taxon>
        <taxon>Chordata</taxon>
        <taxon>Craniata</taxon>
        <taxon>Vertebrata</taxon>
        <taxon>Euteleostomi</taxon>
        <taxon>Lepidosauria</taxon>
        <taxon>Squamata</taxon>
        <taxon>Bifurcata</taxon>
        <taxon>Gekkota</taxon>
        <taxon>Gekkonidae</taxon>
        <taxon>Gekkoninae</taxon>
        <taxon>Gekko</taxon>
    </lineage>
</organism>
<dbReference type="Proteomes" id="UP000694871">
    <property type="component" value="Unplaced"/>
</dbReference>
<keyword evidence="3" id="KW-1185">Reference proteome</keyword>
<dbReference type="CDD" id="cd21002">
    <property type="entry name" value="IgC1_MHC_II_beta_HLA-DM"/>
    <property type="match status" value="1"/>
</dbReference>
<dbReference type="InterPro" id="IPR003597">
    <property type="entry name" value="Ig_C1-set"/>
</dbReference>
<dbReference type="Gene3D" id="2.60.40.10">
    <property type="entry name" value="Immunoglobulins"/>
    <property type="match status" value="1"/>
</dbReference>